<dbReference type="Pfam" id="PF01497">
    <property type="entry name" value="Peripla_BP_2"/>
    <property type="match status" value="1"/>
</dbReference>
<evidence type="ECO:0000256" key="1">
    <source>
        <dbReference type="ARBA" id="ARBA00008814"/>
    </source>
</evidence>
<sequence>MTAPHPFRRRSAVALALAVAAFALVAACGSAPPTSAGASTPGFPLTVKNCGVDVTLPAPPKRVVLVGNEEVSLVAGVGALDRVVAKIGDFPRGLFGRDVDEILAGIPNLNSSVNGGGGVQASLESVINTEPDLVVGYETPTLTRAALEKAGIPLIVNPSYCGEIGDERGHARAAVSFANVYDEVALFGRLFGEQSRATTFATSLRKRVAAARAKATKGTTTAAALYVGKAAGLLEAYGNGAVINAELEAAGLTNVYGEEDKRVFTVSTEDLLERDPDVLVLLSSGDPDTFEQTLRAVPGTDGLTALRSGRVLAEHYSYGDPATPLTVSGLEHLVASLGKEGETGRDHR</sequence>
<gene>
    <name evidence="4" type="ORF">AB3X52_04970</name>
</gene>
<dbReference type="Proteomes" id="UP001556631">
    <property type="component" value="Unassembled WGS sequence"/>
</dbReference>
<evidence type="ECO:0000259" key="3">
    <source>
        <dbReference type="PROSITE" id="PS50983"/>
    </source>
</evidence>
<dbReference type="InterPro" id="IPR050902">
    <property type="entry name" value="ABC_Transporter_SBP"/>
</dbReference>
<dbReference type="PROSITE" id="PS50983">
    <property type="entry name" value="FE_B12_PBP"/>
    <property type="match status" value="1"/>
</dbReference>
<comment type="caution">
    <text evidence="4">The sequence shown here is derived from an EMBL/GenBank/DDBJ whole genome shotgun (WGS) entry which is preliminary data.</text>
</comment>
<proteinExistence type="inferred from homology"/>
<feature type="signal peptide" evidence="2">
    <location>
        <begin position="1"/>
        <end position="26"/>
    </location>
</feature>
<protein>
    <submittedName>
        <fullName evidence="4">ABC transporter substrate-binding protein</fullName>
    </submittedName>
</protein>
<dbReference type="PANTHER" id="PTHR30535:SF34">
    <property type="entry name" value="MOLYBDATE-BINDING PROTEIN MOLA"/>
    <property type="match status" value="1"/>
</dbReference>
<dbReference type="PANTHER" id="PTHR30535">
    <property type="entry name" value="VITAMIN B12-BINDING PROTEIN"/>
    <property type="match status" value="1"/>
</dbReference>
<reference evidence="4 5" key="1">
    <citation type="submission" date="2024-07" db="EMBL/GenBank/DDBJ databases">
        <authorList>
            <person name="Lee S."/>
            <person name="Kang M."/>
        </authorList>
    </citation>
    <scope>NUCLEOTIDE SEQUENCE [LARGE SCALE GENOMIC DNA]</scope>
    <source>
        <strain evidence="4 5">DS6</strain>
    </source>
</reference>
<feature type="domain" description="Fe/B12 periplasmic-binding" evidence="3">
    <location>
        <begin position="62"/>
        <end position="341"/>
    </location>
</feature>
<name>A0ABV3SVL5_9ACTN</name>
<dbReference type="InterPro" id="IPR002491">
    <property type="entry name" value="ABC_transptr_periplasmic_BD"/>
</dbReference>
<accession>A0ABV3SVL5</accession>
<evidence type="ECO:0000256" key="2">
    <source>
        <dbReference type="SAM" id="SignalP"/>
    </source>
</evidence>
<evidence type="ECO:0000313" key="4">
    <source>
        <dbReference type="EMBL" id="MEX0426965.1"/>
    </source>
</evidence>
<dbReference type="RefSeq" id="WP_367991893.1">
    <property type="nucleotide sequence ID" value="NZ_JBFPJR010000006.1"/>
</dbReference>
<keyword evidence="2" id="KW-0732">Signal</keyword>
<evidence type="ECO:0000313" key="5">
    <source>
        <dbReference type="Proteomes" id="UP001556631"/>
    </source>
</evidence>
<keyword evidence="5" id="KW-1185">Reference proteome</keyword>
<dbReference type="SUPFAM" id="SSF53807">
    <property type="entry name" value="Helical backbone' metal receptor"/>
    <property type="match status" value="1"/>
</dbReference>
<dbReference type="Gene3D" id="3.40.50.1980">
    <property type="entry name" value="Nitrogenase molybdenum iron protein domain"/>
    <property type="match status" value="2"/>
</dbReference>
<feature type="chain" id="PRO_5046789871" evidence="2">
    <location>
        <begin position="27"/>
        <end position="348"/>
    </location>
</feature>
<comment type="similarity">
    <text evidence="1">Belongs to the bacterial solute-binding protein 8 family.</text>
</comment>
<dbReference type="InterPro" id="IPR006311">
    <property type="entry name" value="TAT_signal"/>
</dbReference>
<dbReference type="EMBL" id="JBFPJR010000006">
    <property type="protein sequence ID" value="MEX0426965.1"/>
    <property type="molecule type" value="Genomic_DNA"/>
</dbReference>
<dbReference type="PROSITE" id="PS51318">
    <property type="entry name" value="TAT"/>
    <property type="match status" value="1"/>
</dbReference>
<organism evidence="4 5">
    <name type="scientific">Nocardioides eburneus</name>
    <dbReference type="NCBI Taxonomy" id="3231482"/>
    <lineage>
        <taxon>Bacteria</taxon>
        <taxon>Bacillati</taxon>
        <taxon>Actinomycetota</taxon>
        <taxon>Actinomycetes</taxon>
        <taxon>Propionibacteriales</taxon>
        <taxon>Nocardioidaceae</taxon>
        <taxon>Nocardioides</taxon>
    </lineage>
</organism>